<feature type="transmembrane region" description="Helical" evidence="1">
    <location>
        <begin position="200"/>
        <end position="222"/>
    </location>
</feature>
<keyword evidence="1" id="KW-0812">Transmembrane</keyword>
<feature type="transmembrane region" description="Helical" evidence="1">
    <location>
        <begin position="73"/>
        <end position="92"/>
    </location>
</feature>
<dbReference type="AlphaFoldDB" id="A0A644ZDS7"/>
<feature type="transmembrane region" description="Helical" evidence="1">
    <location>
        <begin position="159"/>
        <end position="180"/>
    </location>
</feature>
<evidence type="ECO:0008006" key="3">
    <source>
        <dbReference type="Google" id="ProtNLM"/>
    </source>
</evidence>
<comment type="caution">
    <text evidence="2">The sequence shown here is derived from an EMBL/GenBank/DDBJ whole genome shotgun (WGS) entry which is preliminary data.</text>
</comment>
<feature type="transmembrane region" description="Helical" evidence="1">
    <location>
        <begin position="38"/>
        <end position="61"/>
    </location>
</feature>
<organism evidence="2">
    <name type="scientific">bioreactor metagenome</name>
    <dbReference type="NCBI Taxonomy" id="1076179"/>
    <lineage>
        <taxon>unclassified sequences</taxon>
        <taxon>metagenomes</taxon>
        <taxon>ecological metagenomes</taxon>
    </lineage>
</organism>
<dbReference type="Gene3D" id="1.20.1250.20">
    <property type="entry name" value="MFS general substrate transporter like domains"/>
    <property type="match status" value="1"/>
</dbReference>
<reference evidence="2" key="1">
    <citation type="submission" date="2019-08" db="EMBL/GenBank/DDBJ databases">
        <authorList>
            <person name="Kucharzyk K."/>
            <person name="Murdoch R.W."/>
            <person name="Higgins S."/>
            <person name="Loffler F."/>
        </authorList>
    </citation>
    <scope>NUCLEOTIDE SEQUENCE</scope>
</reference>
<dbReference type="InterPro" id="IPR036259">
    <property type="entry name" value="MFS_trans_sf"/>
</dbReference>
<dbReference type="SUPFAM" id="SSF103473">
    <property type="entry name" value="MFS general substrate transporter"/>
    <property type="match status" value="1"/>
</dbReference>
<feature type="transmembrane region" description="Helical" evidence="1">
    <location>
        <begin position="99"/>
        <end position="118"/>
    </location>
</feature>
<proteinExistence type="predicted"/>
<sequence>MPVLILIFLKLPDSEQLKTDVKVPPEQKDKLTVKTWGLALWNITFNVTLNAFFASIALVVVKTGAGDSSRAGLTISAYSAVAFLVGIFFSRIRKFLKHYTLAFAVASVGVCFLILANAQTFNMYILGSLFFGLGFGMYNPELLLLVAQTIKRPEGIVPVKSAATLAFSVVIVFQAIGQSFSQKILGAAISVFGLEGLKAGWQVSSVYLLIAAPVIVVAATILSRKKKQVDRTGSL</sequence>
<evidence type="ECO:0000256" key="1">
    <source>
        <dbReference type="SAM" id="Phobius"/>
    </source>
</evidence>
<dbReference type="EMBL" id="VSSQ01008430">
    <property type="protein sequence ID" value="MPM38847.1"/>
    <property type="molecule type" value="Genomic_DNA"/>
</dbReference>
<keyword evidence="1" id="KW-0472">Membrane</keyword>
<accession>A0A644ZDS7</accession>
<feature type="transmembrane region" description="Helical" evidence="1">
    <location>
        <begin position="124"/>
        <end position="147"/>
    </location>
</feature>
<name>A0A644ZDS7_9ZZZZ</name>
<evidence type="ECO:0000313" key="2">
    <source>
        <dbReference type="EMBL" id="MPM38847.1"/>
    </source>
</evidence>
<protein>
    <recommendedName>
        <fullName evidence="3">Major facilitator superfamily (MFS) profile domain-containing protein</fullName>
    </recommendedName>
</protein>
<gene>
    <name evidence="2" type="ORF">SDC9_85477</name>
</gene>
<keyword evidence="1" id="KW-1133">Transmembrane helix</keyword>